<keyword evidence="2" id="KW-1185">Reference proteome</keyword>
<name>A0A840WID4_9ACTN</name>
<evidence type="ECO:0000313" key="1">
    <source>
        <dbReference type="EMBL" id="MBB5495794.1"/>
    </source>
</evidence>
<organism evidence="1 2">
    <name type="scientific">Nocardiopsis metallicus</name>
    <dbReference type="NCBI Taxonomy" id="179819"/>
    <lineage>
        <taxon>Bacteria</taxon>
        <taxon>Bacillati</taxon>
        <taxon>Actinomycetota</taxon>
        <taxon>Actinomycetes</taxon>
        <taxon>Streptosporangiales</taxon>
        <taxon>Nocardiopsidaceae</taxon>
        <taxon>Nocardiopsis</taxon>
    </lineage>
</organism>
<comment type="caution">
    <text evidence="1">The sequence shown here is derived from an EMBL/GenBank/DDBJ whole genome shotgun (WGS) entry which is preliminary data.</text>
</comment>
<protein>
    <submittedName>
        <fullName evidence="1">Uncharacterized protein</fullName>
    </submittedName>
</protein>
<sequence length="72" mass="7821">MTKTSTATRRPALPQIIATSMIHAQGYTLTAEERAAVVAKADFFESLGLSRTVTLKVIDPWGARIGSIEFNL</sequence>
<gene>
    <name evidence="1" type="ORF">HNR07_007013</name>
</gene>
<reference evidence="1 2" key="1">
    <citation type="submission" date="2020-08" db="EMBL/GenBank/DDBJ databases">
        <title>Sequencing the genomes of 1000 actinobacteria strains.</title>
        <authorList>
            <person name="Klenk H.-P."/>
        </authorList>
    </citation>
    <scope>NUCLEOTIDE SEQUENCE [LARGE SCALE GENOMIC DNA]</scope>
    <source>
        <strain evidence="1 2">DSM 44598</strain>
    </source>
</reference>
<dbReference type="AlphaFoldDB" id="A0A840WID4"/>
<evidence type="ECO:0000313" key="2">
    <source>
        <dbReference type="Proteomes" id="UP000579647"/>
    </source>
</evidence>
<dbReference type="Proteomes" id="UP000579647">
    <property type="component" value="Unassembled WGS sequence"/>
</dbReference>
<dbReference type="EMBL" id="JACHDO010000002">
    <property type="protein sequence ID" value="MBB5495794.1"/>
    <property type="molecule type" value="Genomic_DNA"/>
</dbReference>
<dbReference type="RefSeq" id="WP_184373180.1">
    <property type="nucleotide sequence ID" value="NZ_JACHDO010000002.1"/>
</dbReference>
<proteinExistence type="predicted"/>
<accession>A0A840WID4</accession>